<name>A0A5B7FHM6_PORTR</name>
<evidence type="ECO:0000313" key="1">
    <source>
        <dbReference type="EMBL" id="MPC44613.1"/>
    </source>
</evidence>
<dbReference type="AlphaFoldDB" id="A0A5B7FHM6"/>
<dbReference type="EMBL" id="VSRR010006362">
    <property type="protein sequence ID" value="MPC44613.1"/>
    <property type="molecule type" value="Genomic_DNA"/>
</dbReference>
<protein>
    <submittedName>
        <fullName evidence="1">Uncharacterized protein</fullName>
    </submittedName>
</protein>
<dbReference type="Proteomes" id="UP000324222">
    <property type="component" value="Unassembled WGS sequence"/>
</dbReference>
<evidence type="ECO:0000313" key="2">
    <source>
        <dbReference type="Proteomes" id="UP000324222"/>
    </source>
</evidence>
<accession>A0A5B7FHM6</accession>
<comment type="caution">
    <text evidence="1">The sequence shown here is derived from an EMBL/GenBank/DDBJ whole genome shotgun (WGS) entry which is preliminary data.</text>
</comment>
<gene>
    <name evidence="1" type="ORF">E2C01_038290</name>
</gene>
<reference evidence="1 2" key="1">
    <citation type="submission" date="2019-05" db="EMBL/GenBank/DDBJ databases">
        <title>Another draft genome of Portunus trituberculatus and its Hox gene families provides insights of decapod evolution.</title>
        <authorList>
            <person name="Jeong J.-H."/>
            <person name="Song I."/>
            <person name="Kim S."/>
            <person name="Choi T."/>
            <person name="Kim D."/>
            <person name="Ryu S."/>
            <person name="Kim W."/>
        </authorList>
    </citation>
    <scope>NUCLEOTIDE SEQUENCE [LARGE SCALE GENOMIC DNA]</scope>
    <source>
        <tissue evidence="1">Muscle</tissue>
    </source>
</reference>
<keyword evidence="2" id="KW-1185">Reference proteome</keyword>
<sequence length="94" mass="11511">MGFFSCIPPFYAPNLRSADKTHYLYKELKYVKKWVISRFMHQTQKCRKNTIFVKTSYLCVFQVIYEKKLSQFKILLIRYFTMFCFKTIKFMKTS</sequence>
<proteinExistence type="predicted"/>
<organism evidence="1 2">
    <name type="scientific">Portunus trituberculatus</name>
    <name type="common">Swimming crab</name>
    <name type="synonym">Neptunus trituberculatus</name>
    <dbReference type="NCBI Taxonomy" id="210409"/>
    <lineage>
        <taxon>Eukaryota</taxon>
        <taxon>Metazoa</taxon>
        <taxon>Ecdysozoa</taxon>
        <taxon>Arthropoda</taxon>
        <taxon>Crustacea</taxon>
        <taxon>Multicrustacea</taxon>
        <taxon>Malacostraca</taxon>
        <taxon>Eumalacostraca</taxon>
        <taxon>Eucarida</taxon>
        <taxon>Decapoda</taxon>
        <taxon>Pleocyemata</taxon>
        <taxon>Brachyura</taxon>
        <taxon>Eubrachyura</taxon>
        <taxon>Portunoidea</taxon>
        <taxon>Portunidae</taxon>
        <taxon>Portuninae</taxon>
        <taxon>Portunus</taxon>
    </lineage>
</organism>